<dbReference type="Proteomes" id="UP000188729">
    <property type="component" value="Unassembled WGS sequence"/>
</dbReference>
<gene>
    <name evidence="2" type="ORF">SPHI_25720</name>
</gene>
<dbReference type="RefSeq" id="WP_076745338.1">
    <property type="nucleotide sequence ID" value="NZ_MPSB01000013.1"/>
</dbReference>
<feature type="compositionally biased region" description="Basic and acidic residues" evidence="1">
    <location>
        <begin position="50"/>
        <end position="71"/>
    </location>
</feature>
<evidence type="ECO:0000256" key="1">
    <source>
        <dbReference type="SAM" id="MobiDB-lite"/>
    </source>
</evidence>
<keyword evidence="3" id="KW-1185">Reference proteome</keyword>
<dbReference type="InterPro" id="IPR021425">
    <property type="entry name" value="DUF3072"/>
</dbReference>
<sequence length="71" mass="7651">MAEANPKSEPFSNAEKDPDDWTTGDEPMTGAQASYLKTLSEEAGETFDEGLSKADASKRIDALQEKTGRGK</sequence>
<dbReference type="STRING" id="1915074.SPHI_25720"/>
<evidence type="ECO:0000313" key="3">
    <source>
        <dbReference type="Proteomes" id="UP000188729"/>
    </source>
</evidence>
<dbReference type="AlphaFoldDB" id="A0A1V2ERL4"/>
<reference evidence="2 3" key="1">
    <citation type="submission" date="2016-11" db="EMBL/GenBank/DDBJ databases">
        <title>Genome sequence of Sphingomonas jeddahensis G39.</title>
        <authorList>
            <person name="Poehlein A."/>
            <person name="Wuebbeler J.H."/>
            <person name="Steinbuechel A."/>
            <person name="Daniel R."/>
        </authorList>
    </citation>
    <scope>NUCLEOTIDE SEQUENCE [LARGE SCALE GENOMIC DNA]</scope>
    <source>
        <strain evidence="2 3">G39</strain>
    </source>
</reference>
<proteinExistence type="predicted"/>
<comment type="caution">
    <text evidence="2">The sequence shown here is derived from an EMBL/GenBank/DDBJ whole genome shotgun (WGS) entry which is preliminary data.</text>
</comment>
<accession>A0A1V2ERL4</accession>
<dbReference type="EMBL" id="MPSB01000013">
    <property type="protein sequence ID" value="ONF95306.1"/>
    <property type="molecule type" value="Genomic_DNA"/>
</dbReference>
<dbReference type="Pfam" id="PF11272">
    <property type="entry name" value="DUF3072"/>
    <property type="match status" value="1"/>
</dbReference>
<organism evidence="2 3">
    <name type="scientific">Sphingomonas jeddahensis</name>
    <dbReference type="NCBI Taxonomy" id="1915074"/>
    <lineage>
        <taxon>Bacteria</taxon>
        <taxon>Pseudomonadati</taxon>
        <taxon>Pseudomonadota</taxon>
        <taxon>Alphaproteobacteria</taxon>
        <taxon>Sphingomonadales</taxon>
        <taxon>Sphingomonadaceae</taxon>
        <taxon>Sphingomonas</taxon>
    </lineage>
</organism>
<evidence type="ECO:0008006" key="4">
    <source>
        <dbReference type="Google" id="ProtNLM"/>
    </source>
</evidence>
<evidence type="ECO:0000313" key="2">
    <source>
        <dbReference type="EMBL" id="ONF95306.1"/>
    </source>
</evidence>
<feature type="region of interest" description="Disordered" evidence="1">
    <location>
        <begin position="1"/>
        <end position="71"/>
    </location>
</feature>
<dbReference type="OrthoDB" id="9811751at2"/>
<protein>
    <recommendedName>
        <fullName evidence="4">DUF3072 domain-containing protein</fullName>
    </recommendedName>
</protein>
<name>A0A1V2ERL4_9SPHN</name>